<protein>
    <submittedName>
        <fullName evidence="8">Thiamine import ATP-binding protein ThiQ</fullName>
        <ecNumber evidence="8">3.6.3.-</ecNumber>
    </submittedName>
</protein>
<evidence type="ECO:0000256" key="2">
    <source>
        <dbReference type="ARBA" id="ARBA00022448"/>
    </source>
</evidence>
<evidence type="ECO:0000256" key="5">
    <source>
        <dbReference type="ARBA" id="ARBA00022840"/>
    </source>
</evidence>
<dbReference type="SUPFAM" id="SSF52540">
    <property type="entry name" value="P-loop containing nucleoside triphosphate hydrolases"/>
    <property type="match status" value="1"/>
</dbReference>
<dbReference type="PROSITE" id="PS50893">
    <property type="entry name" value="ABC_TRANSPORTER_2"/>
    <property type="match status" value="1"/>
</dbReference>
<evidence type="ECO:0000259" key="7">
    <source>
        <dbReference type="PROSITE" id="PS50893"/>
    </source>
</evidence>
<comment type="caution">
    <text evidence="8">The sequence shown here is derived from an EMBL/GenBank/DDBJ whole genome shotgun (WGS) entry which is preliminary data.</text>
</comment>
<dbReference type="Pfam" id="PF00005">
    <property type="entry name" value="ABC_tran"/>
    <property type="match status" value="1"/>
</dbReference>
<dbReference type="PANTHER" id="PTHR42788:SF7">
    <property type="entry name" value="NITRATE ABC TRANSPORTER ATP-BINDING PROTEIN"/>
    <property type="match status" value="1"/>
</dbReference>
<dbReference type="SMART" id="SM00382">
    <property type="entry name" value="AAA"/>
    <property type="match status" value="1"/>
</dbReference>
<keyword evidence="3" id="KW-1003">Cell membrane</keyword>
<organism evidence="8">
    <name type="scientific">bioreactor metagenome</name>
    <dbReference type="NCBI Taxonomy" id="1076179"/>
    <lineage>
        <taxon>unclassified sequences</taxon>
        <taxon>metagenomes</taxon>
        <taxon>ecological metagenomes</taxon>
    </lineage>
</organism>
<keyword evidence="4" id="KW-0547">Nucleotide-binding</keyword>
<keyword evidence="8" id="KW-0378">Hydrolase</keyword>
<name>A0A644YGY1_9ZZZZ</name>
<dbReference type="GO" id="GO:0016887">
    <property type="term" value="F:ATP hydrolysis activity"/>
    <property type="evidence" value="ECO:0007669"/>
    <property type="project" value="InterPro"/>
</dbReference>
<evidence type="ECO:0000313" key="8">
    <source>
        <dbReference type="EMBL" id="MPM25743.1"/>
    </source>
</evidence>
<feature type="domain" description="ABC transporter" evidence="7">
    <location>
        <begin position="2"/>
        <end position="213"/>
    </location>
</feature>
<sequence length="228" mass="24974">MIGGNGAGKSTMLNAVAGVWPVDEGSILIDGTDVTGLPEFRRAPFIGRVFQDPMMGTAPNMQIEENLALAYRRGQKRGLKWGVTKKERAFYRERLKILGLGLEDRMTVKASLLSGGQRQALTLLMAALQKPKLLLLDEHTAALDPATAAKVLELSDRIVQENGLTALMITHNMKDAIRHGNRLIMMNAGRIILDISGEEKKKLTKADLLQKFAEVAGVQEESDQVLLS</sequence>
<comment type="subcellular location">
    <subcellularLocation>
        <location evidence="1">Cell membrane</location>
        <topology evidence="1">Peripheral membrane protein</topology>
    </subcellularLocation>
</comment>
<proteinExistence type="predicted"/>
<reference evidence="8" key="1">
    <citation type="submission" date="2019-08" db="EMBL/GenBank/DDBJ databases">
        <authorList>
            <person name="Kucharzyk K."/>
            <person name="Murdoch R.W."/>
            <person name="Higgins S."/>
            <person name="Loffler F."/>
        </authorList>
    </citation>
    <scope>NUCLEOTIDE SEQUENCE</scope>
</reference>
<dbReference type="EMBL" id="VSSQ01004569">
    <property type="protein sequence ID" value="MPM25743.1"/>
    <property type="molecule type" value="Genomic_DNA"/>
</dbReference>
<dbReference type="EC" id="3.6.3.-" evidence="8"/>
<evidence type="ECO:0000256" key="1">
    <source>
        <dbReference type="ARBA" id="ARBA00004202"/>
    </source>
</evidence>
<dbReference type="PANTHER" id="PTHR42788">
    <property type="entry name" value="TAURINE IMPORT ATP-BINDING PROTEIN-RELATED"/>
    <property type="match status" value="1"/>
</dbReference>
<dbReference type="AlphaFoldDB" id="A0A644YGY1"/>
<dbReference type="InterPro" id="IPR017871">
    <property type="entry name" value="ABC_transporter-like_CS"/>
</dbReference>
<dbReference type="InterPro" id="IPR050166">
    <property type="entry name" value="ABC_transporter_ATP-bind"/>
</dbReference>
<keyword evidence="6" id="KW-0472">Membrane</keyword>
<dbReference type="GO" id="GO:0005524">
    <property type="term" value="F:ATP binding"/>
    <property type="evidence" value="ECO:0007669"/>
    <property type="project" value="UniProtKB-KW"/>
</dbReference>
<dbReference type="GO" id="GO:0005886">
    <property type="term" value="C:plasma membrane"/>
    <property type="evidence" value="ECO:0007669"/>
    <property type="project" value="UniProtKB-SubCell"/>
</dbReference>
<evidence type="ECO:0000256" key="6">
    <source>
        <dbReference type="ARBA" id="ARBA00023136"/>
    </source>
</evidence>
<dbReference type="InterPro" id="IPR003593">
    <property type="entry name" value="AAA+_ATPase"/>
</dbReference>
<dbReference type="InterPro" id="IPR003439">
    <property type="entry name" value="ABC_transporter-like_ATP-bd"/>
</dbReference>
<evidence type="ECO:0000256" key="3">
    <source>
        <dbReference type="ARBA" id="ARBA00022475"/>
    </source>
</evidence>
<accession>A0A644YGY1</accession>
<dbReference type="PROSITE" id="PS00211">
    <property type="entry name" value="ABC_TRANSPORTER_1"/>
    <property type="match status" value="1"/>
</dbReference>
<dbReference type="Gene3D" id="3.40.50.300">
    <property type="entry name" value="P-loop containing nucleotide triphosphate hydrolases"/>
    <property type="match status" value="1"/>
</dbReference>
<dbReference type="InterPro" id="IPR027417">
    <property type="entry name" value="P-loop_NTPase"/>
</dbReference>
<keyword evidence="2" id="KW-0813">Transport</keyword>
<gene>
    <name evidence="8" type="primary">thiQ_1</name>
    <name evidence="8" type="ORF">SDC9_72243</name>
</gene>
<evidence type="ECO:0000256" key="4">
    <source>
        <dbReference type="ARBA" id="ARBA00022741"/>
    </source>
</evidence>
<keyword evidence="5 8" id="KW-0067">ATP-binding</keyword>